<accession>A0A645GTS3</accession>
<organism evidence="1">
    <name type="scientific">bioreactor metagenome</name>
    <dbReference type="NCBI Taxonomy" id="1076179"/>
    <lineage>
        <taxon>unclassified sequences</taxon>
        <taxon>metagenomes</taxon>
        <taxon>ecological metagenomes</taxon>
    </lineage>
</organism>
<dbReference type="InterPro" id="IPR035996">
    <property type="entry name" value="4pyrrol_Methylase_sf"/>
</dbReference>
<comment type="caution">
    <text evidence="1">The sequence shown here is derived from an EMBL/GenBank/DDBJ whole genome shotgun (WGS) entry which is preliminary data.</text>
</comment>
<dbReference type="PANTHER" id="PTHR47036">
    <property type="entry name" value="COBALT-FACTOR III C(17)-METHYLTRANSFERASE-RELATED"/>
    <property type="match status" value="1"/>
</dbReference>
<dbReference type="InterPro" id="IPR051810">
    <property type="entry name" value="Precorrin_MeTrfase"/>
</dbReference>
<protein>
    <submittedName>
        <fullName evidence="1">Putative cobalt-factor III C(17)-methyltransferase</fullName>
        <ecNumber evidence="1">2.1.1.-</ecNumber>
    </submittedName>
</protein>
<dbReference type="AlphaFoldDB" id="A0A645GTS3"/>
<evidence type="ECO:0000313" key="1">
    <source>
        <dbReference type="EMBL" id="MPN30155.1"/>
    </source>
</evidence>
<name>A0A645GTS3_9ZZZZ</name>
<gene>
    <name evidence="1" type="primary">cbiH_11</name>
    <name evidence="1" type="ORF">SDC9_177613</name>
</gene>
<dbReference type="Gene3D" id="3.30.950.10">
    <property type="entry name" value="Methyltransferase, Cobalt-precorrin-4 Transmethylase, Domain 2"/>
    <property type="match status" value="1"/>
</dbReference>
<keyword evidence="1" id="KW-0489">Methyltransferase</keyword>
<dbReference type="PANTHER" id="PTHR47036:SF1">
    <property type="entry name" value="COBALT-FACTOR III C(17)-METHYLTRANSFERASE-RELATED"/>
    <property type="match status" value="1"/>
</dbReference>
<keyword evidence="1" id="KW-0808">Transferase</keyword>
<proteinExistence type="predicted"/>
<dbReference type="GO" id="GO:0032259">
    <property type="term" value="P:methylation"/>
    <property type="evidence" value="ECO:0007669"/>
    <property type="project" value="UniProtKB-KW"/>
</dbReference>
<dbReference type="GO" id="GO:0008168">
    <property type="term" value="F:methyltransferase activity"/>
    <property type="evidence" value="ECO:0007669"/>
    <property type="project" value="UniProtKB-KW"/>
</dbReference>
<dbReference type="SUPFAM" id="SSF53790">
    <property type="entry name" value="Tetrapyrrole methylase"/>
    <property type="match status" value="1"/>
</dbReference>
<dbReference type="EC" id="2.1.1.-" evidence="1"/>
<sequence length="111" mass="12763">MTSRETILRRLRAVAGCDLPAALYNPRSKKRHTLLEEAVAIFRAAGGNLPCALVHDAYRENQRISLRTLETFPFEEVQMTSIVLVGNSETVVRDGRFYCRRGYREKDEFDK</sequence>
<reference evidence="1" key="1">
    <citation type="submission" date="2019-08" db="EMBL/GenBank/DDBJ databases">
        <authorList>
            <person name="Kucharzyk K."/>
            <person name="Murdoch R.W."/>
            <person name="Higgins S."/>
            <person name="Loffler F."/>
        </authorList>
    </citation>
    <scope>NUCLEOTIDE SEQUENCE</scope>
</reference>
<dbReference type="InterPro" id="IPR014776">
    <property type="entry name" value="4pyrrole_Mease_sub2"/>
</dbReference>
<dbReference type="EMBL" id="VSSQ01081165">
    <property type="protein sequence ID" value="MPN30155.1"/>
    <property type="molecule type" value="Genomic_DNA"/>
</dbReference>